<dbReference type="Pfam" id="PF00581">
    <property type="entry name" value="Rhodanese"/>
    <property type="match status" value="1"/>
</dbReference>
<dbReference type="CDD" id="cd00158">
    <property type="entry name" value="RHOD"/>
    <property type="match status" value="1"/>
</dbReference>
<dbReference type="NCBIfam" id="TIGR03865">
    <property type="entry name" value="PQQ_CXXCW"/>
    <property type="match status" value="1"/>
</dbReference>
<dbReference type="SUPFAM" id="SSF52821">
    <property type="entry name" value="Rhodanese/Cell cycle control phosphatase"/>
    <property type="match status" value="1"/>
</dbReference>
<keyword evidence="1" id="KW-0732">Signal</keyword>
<feature type="signal peptide" evidence="1">
    <location>
        <begin position="1"/>
        <end position="21"/>
    </location>
</feature>
<dbReference type="Proteomes" id="UP001173465">
    <property type="component" value="Unassembled WGS sequence"/>
</dbReference>
<name>A0AAW7DRE0_9GAMM</name>
<evidence type="ECO:0000259" key="2">
    <source>
        <dbReference type="PROSITE" id="PS50206"/>
    </source>
</evidence>
<dbReference type="EMBL" id="JACANB010000003">
    <property type="protein sequence ID" value="MDM1696227.1"/>
    <property type="molecule type" value="Genomic_DNA"/>
</dbReference>
<feature type="chain" id="PRO_5043902676" evidence="1">
    <location>
        <begin position="22"/>
        <end position="184"/>
    </location>
</feature>
<organism evidence="3 4">
    <name type="scientific">Thiopseudomonas alkaliphila</name>
    <dbReference type="NCBI Taxonomy" id="1697053"/>
    <lineage>
        <taxon>Bacteria</taxon>
        <taxon>Pseudomonadati</taxon>
        <taxon>Pseudomonadota</taxon>
        <taxon>Gammaproteobacteria</taxon>
        <taxon>Pseudomonadales</taxon>
        <taxon>Pseudomonadaceae</taxon>
        <taxon>Thiopseudomonas</taxon>
    </lineage>
</organism>
<dbReference type="InterPro" id="IPR022376">
    <property type="entry name" value="PQQ_CXXCW"/>
</dbReference>
<evidence type="ECO:0000313" key="4">
    <source>
        <dbReference type="Proteomes" id="UP001173465"/>
    </source>
</evidence>
<reference evidence="3" key="1">
    <citation type="submission" date="2020-06" db="EMBL/GenBank/DDBJ databases">
        <authorList>
            <person name="Dong N."/>
        </authorList>
    </citation>
    <scope>NUCLEOTIDE SEQUENCE</scope>
    <source>
        <strain evidence="3">DF46-2-2</strain>
    </source>
</reference>
<dbReference type="PROSITE" id="PS50206">
    <property type="entry name" value="RHODANESE_3"/>
    <property type="match status" value="1"/>
</dbReference>
<gene>
    <name evidence="3" type="ORF">HX099_06070</name>
</gene>
<sequence>MSMLKFSWCLLPGLLFSNWLASTDAMASHFSDEGYRIQHYRSPTPTTNVWAQVITAEQLLALRTTYPELVLVDVYRNPWLHGQFTSTEPHANLPGSLWLANCGDGVLSEAWLSYCQQYLAQATADNFQHPIVFYCRSDCWLGWNASQRAYQWGYRQLYWLRNGIDEWQQQGLPLVTAQPAPFIP</sequence>
<feature type="domain" description="Rhodanese" evidence="2">
    <location>
        <begin position="130"/>
        <end position="176"/>
    </location>
</feature>
<protein>
    <submittedName>
        <fullName evidence="3">PQQ-dependent catabolism-associated CXXCW motif protein</fullName>
    </submittedName>
</protein>
<dbReference type="AlphaFoldDB" id="A0AAW7DRE0"/>
<comment type="caution">
    <text evidence="3">The sequence shown here is derived from an EMBL/GenBank/DDBJ whole genome shotgun (WGS) entry which is preliminary data.</text>
</comment>
<dbReference type="Gene3D" id="3.40.250.10">
    <property type="entry name" value="Rhodanese-like domain"/>
    <property type="match status" value="1"/>
</dbReference>
<proteinExistence type="predicted"/>
<evidence type="ECO:0000313" key="3">
    <source>
        <dbReference type="EMBL" id="MDM1696227.1"/>
    </source>
</evidence>
<dbReference type="InterPro" id="IPR036873">
    <property type="entry name" value="Rhodanese-like_dom_sf"/>
</dbReference>
<dbReference type="InterPro" id="IPR001763">
    <property type="entry name" value="Rhodanese-like_dom"/>
</dbReference>
<reference evidence="3" key="2">
    <citation type="journal article" date="2022" name="Sci. Total Environ.">
        <title>Prevalence, transmission, and molecular epidemiology of tet(X)-positive bacteria among humans, animals, and environmental niches in China: An epidemiological, and genomic-based study.</title>
        <authorList>
            <person name="Dong N."/>
            <person name="Zeng Y."/>
            <person name="Cai C."/>
            <person name="Sun C."/>
            <person name="Lu J."/>
            <person name="Liu C."/>
            <person name="Zhou H."/>
            <person name="Sun Q."/>
            <person name="Shu L."/>
            <person name="Wang H."/>
            <person name="Wang Y."/>
            <person name="Wang S."/>
            <person name="Wu C."/>
            <person name="Chan E.W."/>
            <person name="Chen G."/>
            <person name="Shen Z."/>
            <person name="Chen S."/>
            <person name="Zhang R."/>
        </authorList>
    </citation>
    <scope>NUCLEOTIDE SEQUENCE</scope>
    <source>
        <strain evidence="3">DF46-2-2</strain>
    </source>
</reference>
<dbReference type="RefSeq" id="WP_286593589.1">
    <property type="nucleotide sequence ID" value="NZ_JACANB010000003.1"/>
</dbReference>
<evidence type="ECO:0000256" key="1">
    <source>
        <dbReference type="SAM" id="SignalP"/>
    </source>
</evidence>
<accession>A0AAW7DRE0</accession>